<dbReference type="GO" id="GO:0003677">
    <property type="term" value="F:DNA binding"/>
    <property type="evidence" value="ECO:0007669"/>
    <property type="project" value="InterPro"/>
</dbReference>
<accession>A0A8S5QVG8</accession>
<sequence length="118" mass="13162">MLTEIGKFLRRYRIDNGLLLKDMAGKVGVTSAYLSAVENGKKRPTEDLVGKIINAYDLDSEKAIELKEAYFRSVNEISISTAGYSTEQTNLGLIFARKIDSLTSDEINSLIKILDSKR</sequence>
<proteinExistence type="predicted"/>
<name>A0A8S5QVG8_9VIRU</name>
<dbReference type="SMART" id="SM00530">
    <property type="entry name" value="HTH_XRE"/>
    <property type="match status" value="1"/>
</dbReference>
<organism evidence="2">
    <name type="scientific">Phage sp. ctfRs3</name>
    <dbReference type="NCBI Taxonomy" id="2826751"/>
    <lineage>
        <taxon>Viruses</taxon>
    </lineage>
</organism>
<evidence type="ECO:0000313" key="2">
    <source>
        <dbReference type="EMBL" id="DAE22644.1"/>
    </source>
</evidence>
<feature type="domain" description="HTH cro/C1-type" evidence="1">
    <location>
        <begin position="9"/>
        <end position="63"/>
    </location>
</feature>
<dbReference type="InterPro" id="IPR001387">
    <property type="entry name" value="Cro/C1-type_HTH"/>
</dbReference>
<dbReference type="CDD" id="cd00093">
    <property type="entry name" value="HTH_XRE"/>
    <property type="match status" value="1"/>
</dbReference>
<dbReference type="Gene3D" id="1.10.260.40">
    <property type="entry name" value="lambda repressor-like DNA-binding domains"/>
    <property type="match status" value="1"/>
</dbReference>
<dbReference type="EMBL" id="BK015736">
    <property type="protein sequence ID" value="DAE22644.1"/>
    <property type="molecule type" value="Genomic_DNA"/>
</dbReference>
<reference evidence="2" key="1">
    <citation type="journal article" date="2021" name="Proc. Natl. Acad. Sci. U.S.A.">
        <title>A Catalog of Tens of Thousands of Viruses from Human Metagenomes Reveals Hidden Associations with Chronic Diseases.</title>
        <authorList>
            <person name="Tisza M.J."/>
            <person name="Buck C.B."/>
        </authorList>
    </citation>
    <scope>NUCLEOTIDE SEQUENCE</scope>
    <source>
        <strain evidence="2">CtfRs3</strain>
    </source>
</reference>
<dbReference type="Pfam" id="PF13560">
    <property type="entry name" value="HTH_31"/>
    <property type="match status" value="1"/>
</dbReference>
<protein>
    <submittedName>
        <fullName evidence="2">Helix-turn-helix domain protein</fullName>
    </submittedName>
</protein>
<dbReference type="SUPFAM" id="SSF47413">
    <property type="entry name" value="lambda repressor-like DNA-binding domains"/>
    <property type="match status" value="1"/>
</dbReference>
<dbReference type="PROSITE" id="PS50943">
    <property type="entry name" value="HTH_CROC1"/>
    <property type="match status" value="1"/>
</dbReference>
<dbReference type="InterPro" id="IPR010982">
    <property type="entry name" value="Lambda_DNA-bd_dom_sf"/>
</dbReference>
<evidence type="ECO:0000259" key="1">
    <source>
        <dbReference type="PROSITE" id="PS50943"/>
    </source>
</evidence>